<keyword evidence="5 8" id="KW-0863">Zinc-finger</keyword>
<dbReference type="PROSITE" id="PS50089">
    <property type="entry name" value="ZF_RING_2"/>
    <property type="match status" value="1"/>
</dbReference>
<dbReference type="STRING" id="554065.E1ZES4"/>
<proteinExistence type="predicted"/>
<feature type="domain" description="RING-type" evidence="9">
    <location>
        <begin position="8"/>
        <end position="49"/>
    </location>
</feature>
<accession>E1ZES4</accession>
<dbReference type="AlphaFoldDB" id="E1ZES4"/>
<organism evidence="11">
    <name type="scientific">Chlorella variabilis</name>
    <name type="common">Green alga</name>
    <dbReference type="NCBI Taxonomy" id="554065"/>
    <lineage>
        <taxon>Eukaryota</taxon>
        <taxon>Viridiplantae</taxon>
        <taxon>Chlorophyta</taxon>
        <taxon>core chlorophytes</taxon>
        <taxon>Trebouxiophyceae</taxon>
        <taxon>Chlorellales</taxon>
        <taxon>Chlorellaceae</taxon>
        <taxon>Chlorella clade</taxon>
        <taxon>Chlorella</taxon>
    </lineage>
</organism>
<dbReference type="Proteomes" id="UP000008141">
    <property type="component" value="Unassembled WGS sequence"/>
</dbReference>
<dbReference type="SMART" id="SM00184">
    <property type="entry name" value="RING"/>
    <property type="match status" value="1"/>
</dbReference>
<feature type="non-terminal residue" evidence="10">
    <location>
        <position position="56"/>
    </location>
</feature>
<name>E1ZES4_CHLVA</name>
<dbReference type="KEGG" id="cvr:CHLNCDRAFT_18021"/>
<gene>
    <name evidence="10" type="ORF">CHLNCDRAFT_18021</name>
</gene>
<evidence type="ECO:0000256" key="4">
    <source>
        <dbReference type="ARBA" id="ARBA00022723"/>
    </source>
</evidence>
<evidence type="ECO:0000256" key="2">
    <source>
        <dbReference type="ARBA" id="ARBA00012483"/>
    </source>
</evidence>
<sequence>LVEDEDICPTCLDPYTEDNPKVLTRCNHHFHLPCLYEWLERSETCPVCSKPMAFEE</sequence>
<keyword evidence="3" id="KW-0808">Transferase</keyword>
<evidence type="ECO:0000259" key="9">
    <source>
        <dbReference type="PROSITE" id="PS50089"/>
    </source>
</evidence>
<feature type="non-terminal residue" evidence="10">
    <location>
        <position position="1"/>
    </location>
</feature>
<comment type="catalytic activity">
    <reaction evidence="1">
        <text>S-ubiquitinyl-[E2 ubiquitin-conjugating enzyme]-L-cysteine + [acceptor protein]-L-lysine = [E2 ubiquitin-conjugating enzyme]-L-cysteine + N(6)-ubiquitinyl-[acceptor protein]-L-lysine.</text>
        <dbReference type="EC" id="2.3.2.27"/>
    </reaction>
</comment>
<dbReference type="InParanoid" id="E1ZES4"/>
<dbReference type="SUPFAM" id="SSF57850">
    <property type="entry name" value="RING/U-box"/>
    <property type="match status" value="1"/>
</dbReference>
<evidence type="ECO:0000256" key="7">
    <source>
        <dbReference type="ARBA" id="ARBA00022833"/>
    </source>
</evidence>
<evidence type="ECO:0000256" key="3">
    <source>
        <dbReference type="ARBA" id="ARBA00022679"/>
    </source>
</evidence>
<evidence type="ECO:0000256" key="1">
    <source>
        <dbReference type="ARBA" id="ARBA00000900"/>
    </source>
</evidence>
<dbReference type="InterPro" id="IPR001841">
    <property type="entry name" value="Znf_RING"/>
</dbReference>
<reference evidence="10 11" key="1">
    <citation type="journal article" date="2010" name="Plant Cell">
        <title>The Chlorella variabilis NC64A genome reveals adaptation to photosymbiosis, coevolution with viruses, and cryptic sex.</title>
        <authorList>
            <person name="Blanc G."/>
            <person name="Duncan G."/>
            <person name="Agarkova I."/>
            <person name="Borodovsky M."/>
            <person name="Gurnon J."/>
            <person name="Kuo A."/>
            <person name="Lindquist E."/>
            <person name="Lucas S."/>
            <person name="Pangilinan J."/>
            <person name="Polle J."/>
            <person name="Salamov A."/>
            <person name="Terry A."/>
            <person name="Yamada T."/>
            <person name="Dunigan D.D."/>
            <person name="Grigoriev I.V."/>
            <person name="Claverie J.M."/>
            <person name="Van Etten J.L."/>
        </authorList>
    </citation>
    <scope>NUCLEOTIDE SEQUENCE [LARGE SCALE GENOMIC DNA]</scope>
    <source>
        <strain evidence="10 11">NC64A</strain>
    </source>
</reference>
<evidence type="ECO:0000313" key="11">
    <source>
        <dbReference type="Proteomes" id="UP000008141"/>
    </source>
</evidence>
<dbReference type="OrthoDB" id="8062037at2759"/>
<dbReference type="InterPro" id="IPR013083">
    <property type="entry name" value="Znf_RING/FYVE/PHD"/>
</dbReference>
<dbReference type="eggNOG" id="KOG0800">
    <property type="taxonomic scope" value="Eukaryota"/>
</dbReference>
<dbReference type="PANTHER" id="PTHR46463:SF86">
    <property type="entry name" value="RING-TYPE DOMAIN-CONTAINING PROTEIN"/>
    <property type="match status" value="1"/>
</dbReference>
<keyword evidence="7" id="KW-0862">Zinc</keyword>
<dbReference type="Gene3D" id="3.30.40.10">
    <property type="entry name" value="Zinc/RING finger domain, C3HC4 (zinc finger)"/>
    <property type="match status" value="1"/>
</dbReference>
<protein>
    <recommendedName>
        <fullName evidence="2">RING-type E3 ubiquitin transferase</fullName>
        <ecNumber evidence="2">2.3.2.27</ecNumber>
    </recommendedName>
</protein>
<dbReference type="GO" id="GO:0061630">
    <property type="term" value="F:ubiquitin protein ligase activity"/>
    <property type="evidence" value="ECO:0007669"/>
    <property type="project" value="UniProtKB-EC"/>
</dbReference>
<dbReference type="PANTHER" id="PTHR46463">
    <property type="entry name" value="ZINC FINGER, RING/FYVE/PHD-TYPE"/>
    <property type="match status" value="1"/>
</dbReference>
<dbReference type="GeneID" id="17354943"/>
<dbReference type="EC" id="2.3.2.27" evidence="2"/>
<dbReference type="EMBL" id="GL433844">
    <property type="protein sequence ID" value="EFN55547.1"/>
    <property type="molecule type" value="Genomic_DNA"/>
</dbReference>
<evidence type="ECO:0000256" key="5">
    <source>
        <dbReference type="ARBA" id="ARBA00022771"/>
    </source>
</evidence>
<keyword evidence="11" id="KW-1185">Reference proteome</keyword>
<evidence type="ECO:0000313" key="10">
    <source>
        <dbReference type="EMBL" id="EFN55547.1"/>
    </source>
</evidence>
<dbReference type="GO" id="GO:0008270">
    <property type="term" value="F:zinc ion binding"/>
    <property type="evidence" value="ECO:0007669"/>
    <property type="project" value="UniProtKB-KW"/>
</dbReference>
<dbReference type="RefSeq" id="XP_005847649.1">
    <property type="nucleotide sequence ID" value="XM_005847587.1"/>
</dbReference>
<dbReference type="OMA" id="KINTECG"/>
<keyword evidence="6" id="KW-0833">Ubl conjugation pathway</keyword>
<dbReference type="Pfam" id="PF13639">
    <property type="entry name" value="zf-RING_2"/>
    <property type="match status" value="1"/>
</dbReference>
<evidence type="ECO:0000256" key="6">
    <source>
        <dbReference type="ARBA" id="ARBA00022786"/>
    </source>
</evidence>
<evidence type="ECO:0000256" key="8">
    <source>
        <dbReference type="PROSITE-ProRule" id="PRU00175"/>
    </source>
</evidence>
<keyword evidence="4" id="KW-0479">Metal-binding</keyword>